<feature type="transmembrane region" description="Helical" evidence="1">
    <location>
        <begin position="26"/>
        <end position="49"/>
    </location>
</feature>
<dbReference type="OrthoDB" id="189226at2759"/>
<dbReference type="SUPFAM" id="SSF69593">
    <property type="entry name" value="Glycerol-3-phosphate (1)-acyltransferase"/>
    <property type="match status" value="1"/>
</dbReference>
<dbReference type="AlphaFoldDB" id="A0A2A9P1S2"/>
<name>A0A2A9P1S2_9AGAR</name>
<dbReference type="PANTHER" id="PTHR10983:SF16">
    <property type="entry name" value="LYSOCARDIOLIPIN ACYLTRANSFERASE 1"/>
    <property type="match status" value="1"/>
</dbReference>
<keyword evidence="1" id="KW-0472">Membrane</keyword>
<dbReference type="GO" id="GO:0005783">
    <property type="term" value="C:endoplasmic reticulum"/>
    <property type="evidence" value="ECO:0007669"/>
    <property type="project" value="TreeGrafter"/>
</dbReference>
<dbReference type="SMART" id="SM00563">
    <property type="entry name" value="PlsC"/>
    <property type="match status" value="1"/>
</dbReference>
<evidence type="ECO:0000313" key="4">
    <source>
        <dbReference type="Proteomes" id="UP000242287"/>
    </source>
</evidence>
<evidence type="ECO:0000313" key="3">
    <source>
        <dbReference type="EMBL" id="PFH54662.1"/>
    </source>
</evidence>
<organism evidence="3 4">
    <name type="scientific">Amanita thiersii Skay4041</name>
    <dbReference type="NCBI Taxonomy" id="703135"/>
    <lineage>
        <taxon>Eukaryota</taxon>
        <taxon>Fungi</taxon>
        <taxon>Dikarya</taxon>
        <taxon>Basidiomycota</taxon>
        <taxon>Agaricomycotina</taxon>
        <taxon>Agaricomycetes</taxon>
        <taxon>Agaricomycetidae</taxon>
        <taxon>Agaricales</taxon>
        <taxon>Pluteineae</taxon>
        <taxon>Amanitaceae</taxon>
        <taxon>Amanita</taxon>
    </lineage>
</organism>
<dbReference type="Proteomes" id="UP000242287">
    <property type="component" value="Unassembled WGS sequence"/>
</dbReference>
<dbReference type="EMBL" id="KZ301969">
    <property type="protein sequence ID" value="PFH54662.1"/>
    <property type="molecule type" value="Genomic_DNA"/>
</dbReference>
<dbReference type="STRING" id="703135.A0A2A9P1S2"/>
<keyword evidence="4" id="KW-1185">Reference proteome</keyword>
<dbReference type="InterPro" id="IPR002123">
    <property type="entry name" value="Plipid/glycerol_acylTrfase"/>
</dbReference>
<evidence type="ECO:0000259" key="2">
    <source>
        <dbReference type="SMART" id="SM00563"/>
    </source>
</evidence>
<accession>A0A2A9P1S2</accession>
<dbReference type="GO" id="GO:0036149">
    <property type="term" value="P:phosphatidylinositol acyl-chain remodeling"/>
    <property type="evidence" value="ECO:0007669"/>
    <property type="project" value="TreeGrafter"/>
</dbReference>
<reference evidence="3 4" key="1">
    <citation type="submission" date="2014-02" db="EMBL/GenBank/DDBJ databases">
        <title>Transposable element dynamics among asymbiotic and ectomycorrhizal Amanita fungi.</title>
        <authorList>
            <consortium name="DOE Joint Genome Institute"/>
            <person name="Hess J."/>
            <person name="Skrede I."/>
            <person name="Wolfe B."/>
            <person name="LaButti K."/>
            <person name="Ohm R.A."/>
            <person name="Grigoriev I.V."/>
            <person name="Pringle A."/>
        </authorList>
    </citation>
    <scope>NUCLEOTIDE SEQUENCE [LARGE SCALE GENOMIC DNA]</scope>
    <source>
        <strain evidence="3 4">SKay4041</strain>
    </source>
</reference>
<dbReference type="Pfam" id="PF01553">
    <property type="entry name" value="Acyltransferase"/>
    <property type="match status" value="1"/>
</dbReference>
<dbReference type="GO" id="GO:0016746">
    <property type="term" value="F:acyltransferase activity"/>
    <property type="evidence" value="ECO:0007669"/>
    <property type="project" value="InterPro"/>
</dbReference>
<keyword evidence="1" id="KW-0812">Transmembrane</keyword>
<dbReference type="PANTHER" id="PTHR10983">
    <property type="entry name" value="1-ACYLGLYCEROL-3-PHOSPHATE ACYLTRANSFERASE-RELATED"/>
    <property type="match status" value="1"/>
</dbReference>
<evidence type="ECO:0000256" key="1">
    <source>
        <dbReference type="SAM" id="Phobius"/>
    </source>
</evidence>
<sequence>MPSNLQPYTRPISSRPSQSWTRFFKALLFFILFNSGCFMINASQFIFLLPLRILPFHFTKQLYGEGIRYTKGAFGCLLILMCHWFAPTKIKVTFETKGKGSFSQEHVSRLIRTYYDCNAGFLDLPKKFILTANHQIYADWWYMWCLMYFVSPQGVHRNVYITLKKSLQWLPIVGWGMQLFNFIFLARSWASDKHELASRLATLGKQAEQEDYPLCFILYPEGTLVSKDTRPISKKFADKMGISDMDHLLLPRSLGLHYSLRSLAPRIPDLHLLDLTVIYPGIPSLAYGQDYYTLRSIFFDGVAPPVIHMHLRLFKVATDVPIGDLSATESSTIPSTKAENHVVEVDIPSDEKAVFDAWLRELWQEKDSDIAAYHDQNLPRDMNEYFVEIPLKLRHRREYLDAFCFFSPAAFGYFWRQLRQWI</sequence>
<feature type="domain" description="Phospholipid/glycerol acyltransferase" evidence="2">
    <location>
        <begin position="128"/>
        <end position="257"/>
    </location>
</feature>
<dbReference type="CDD" id="cd07990">
    <property type="entry name" value="LPLAT_LCLAT1-like"/>
    <property type="match status" value="1"/>
</dbReference>
<proteinExistence type="predicted"/>
<protein>
    <recommendedName>
        <fullName evidence="2">Phospholipid/glycerol acyltransferase domain-containing protein</fullName>
    </recommendedName>
</protein>
<gene>
    <name evidence="3" type="ORF">AMATHDRAFT_185394</name>
</gene>
<keyword evidence="1" id="KW-1133">Transmembrane helix</keyword>